<feature type="signal peptide" evidence="1">
    <location>
        <begin position="1"/>
        <end position="15"/>
    </location>
</feature>
<dbReference type="PANTHER" id="PTHR10697">
    <property type="entry name" value="MAMMALIAN EPENDYMIN-RELATED PROTEIN 1"/>
    <property type="match status" value="1"/>
</dbReference>
<dbReference type="InterPro" id="IPR001299">
    <property type="entry name" value="Ependymin"/>
</dbReference>
<dbReference type="RefSeq" id="XP_055865349.1">
    <property type="nucleotide sequence ID" value="XM_056009374.1"/>
</dbReference>
<dbReference type="PANTHER" id="PTHR10697:SF1">
    <property type="entry name" value="MAMMALIAN EPENDYMIN-RELATED PROTEIN 1"/>
    <property type="match status" value="1"/>
</dbReference>
<evidence type="ECO:0000313" key="3">
    <source>
        <dbReference type="RefSeq" id="XP_055865349.1"/>
    </source>
</evidence>
<dbReference type="OrthoDB" id="6039697at2759"/>
<name>A0A9W2YRU5_BIOGL</name>
<dbReference type="GeneID" id="129922665"/>
<protein>
    <submittedName>
        <fullName evidence="3">Uncharacterized protein LOC129922665</fullName>
    </submittedName>
</protein>
<proteinExistence type="predicted"/>
<dbReference type="Proteomes" id="UP001165740">
    <property type="component" value="Chromosome 14"/>
</dbReference>
<dbReference type="AlphaFoldDB" id="A0A9W2YRU5"/>
<dbReference type="GO" id="GO:0005764">
    <property type="term" value="C:lysosome"/>
    <property type="evidence" value="ECO:0007669"/>
    <property type="project" value="TreeGrafter"/>
</dbReference>
<sequence>MLLIYLASWMALVLAESDPTKVCLPDQIQAYMYTVETDATSLAVMDFTKKIIASFTGNASIVEDLANKTSYITDATGSCFSSPLLANSVFPQCLPATAVKLGDIYIGLDTSSLPLQTWQYPIDRGVLKVAFSNQPNELRHPVLTRYSDGHSITVSTFFFNVTTTITKPELLNIPDLCPPKVIV</sequence>
<dbReference type="OMA" id="LIYLASW"/>
<keyword evidence="1" id="KW-0732">Signal</keyword>
<accession>A0A9W2YRU5</accession>
<dbReference type="GO" id="GO:0005509">
    <property type="term" value="F:calcium ion binding"/>
    <property type="evidence" value="ECO:0007669"/>
    <property type="project" value="InterPro"/>
</dbReference>
<evidence type="ECO:0000313" key="2">
    <source>
        <dbReference type="Proteomes" id="UP001165740"/>
    </source>
</evidence>
<dbReference type="GO" id="GO:0007160">
    <property type="term" value="P:cell-matrix adhesion"/>
    <property type="evidence" value="ECO:0007669"/>
    <property type="project" value="InterPro"/>
</dbReference>
<reference evidence="3" key="1">
    <citation type="submission" date="2025-08" db="UniProtKB">
        <authorList>
            <consortium name="RefSeq"/>
        </authorList>
    </citation>
    <scope>IDENTIFICATION</scope>
</reference>
<dbReference type="GO" id="GO:0005576">
    <property type="term" value="C:extracellular region"/>
    <property type="evidence" value="ECO:0007669"/>
    <property type="project" value="InterPro"/>
</dbReference>
<gene>
    <name evidence="3" type="primary">LOC129922665</name>
</gene>
<organism evidence="2 3">
    <name type="scientific">Biomphalaria glabrata</name>
    <name type="common">Bloodfluke planorb</name>
    <name type="synonym">Freshwater snail</name>
    <dbReference type="NCBI Taxonomy" id="6526"/>
    <lineage>
        <taxon>Eukaryota</taxon>
        <taxon>Metazoa</taxon>
        <taxon>Spiralia</taxon>
        <taxon>Lophotrochozoa</taxon>
        <taxon>Mollusca</taxon>
        <taxon>Gastropoda</taxon>
        <taxon>Heterobranchia</taxon>
        <taxon>Euthyneura</taxon>
        <taxon>Panpulmonata</taxon>
        <taxon>Hygrophila</taxon>
        <taxon>Lymnaeoidea</taxon>
        <taxon>Planorbidae</taxon>
        <taxon>Biomphalaria</taxon>
    </lineage>
</organism>
<feature type="chain" id="PRO_5040835843" evidence="1">
    <location>
        <begin position="16"/>
        <end position="183"/>
    </location>
</feature>
<keyword evidence="2" id="KW-1185">Reference proteome</keyword>
<evidence type="ECO:0000256" key="1">
    <source>
        <dbReference type="SAM" id="SignalP"/>
    </source>
</evidence>